<evidence type="ECO:0000256" key="1">
    <source>
        <dbReference type="SAM" id="MobiDB-lite"/>
    </source>
</evidence>
<dbReference type="Gene3D" id="1.10.510.10">
    <property type="entry name" value="Transferase(Phosphotransferase) domain 1"/>
    <property type="match status" value="1"/>
</dbReference>
<feature type="compositionally biased region" description="Low complexity" evidence="1">
    <location>
        <begin position="24"/>
        <end position="34"/>
    </location>
</feature>
<gene>
    <name evidence="4" type="ORF">TVY486_0703060</name>
</gene>
<dbReference type="InterPro" id="IPR000719">
    <property type="entry name" value="Prot_kinase_dom"/>
</dbReference>
<reference evidence="4" key="1">
    <citation type="journal article" date="2012" name="Proc. Natl. Acad. Sci. U.S.A.">
        <title>Antigenic diversity is generated by distinct evolutionary mechanisms in African trypanosome species.</title>
        <authorList>
            <person name="Jackson A.P."/>
            <person name="Berry A."/>
            <person name="Aslett M."/>
            <person name="Allison H.C."/>
            <person name="Burton P."/>
            <person name="Vavrova-Anderson J."/>
            <person name="Brown R."/>
            <person name="Browne H."/>
            <person name="Corton N."/>
            <person name="Hauser H."/>
            <person name="Gamble J."/>
            <person name="Gilderthorp R."/>
            <person name="Marcello L."/>
            <person name="McQuillan J."/>
            <person name="Otto T.D."/>
            <person name="Quail M.A."/>
            <person name="Sanders M.J."/>
            <person name="van Tonder A."/>
            <person name="Ginger M.L."/>
            <person name="Field M.C."/>
            <person name="Barry J.D."/>
            <person name="Hertz-Fowler C."/>
            <person name="Berriman M."/>
        </authorList>
    </citation>
    <scope>NUCLEOTIDE SEQUENCE</scope>
    <source>
        <strain evidence="4">Y486</strain>
    </source>
</reference>
<feature type="domain" description="Protein kinase" evidence="3">
    <location>
        <begin position="126"/>
        <end position="393"/>
    </location>
</feature>
<accession>G0TYC5</accession>
<dbReference type="Pfam" id="PF00069">
    <property type="entry name" value="Pkinase"/>
    <property type="match status" value="1"/>
</dbReference>
<sequence length="516" mass="56827">MRPTAGNEGEMAPPSVTSTLAPLSSAESSQCSGGSDDGARMDNGEVTACVTSYLCPSESDNGGVKAGGTCVASLARCAGRGVMAATSGRKGASNCGSPTGFQQQVPHGASQRMVPLGKYEGQFSRYKMLLPLPWGTREDFTVTLLRDSHTEKLVIMQRYRFRLKTEDFVTDAPIPAEQLCEEFVPFTESWKRRLRDLIHLSCDGLSPIMDLLMDNKKQELLVIYPYIDGMQPLASFSKVYTQLIHFHLTPGWYIRILRRVTAAVSFLHRRGIVHGAISPWTVMVTVAGQVLLTGYAVGHTMLQRSTADAVVNSPHFTYMAPELRQQLPTCRMGTVAGDAFSVGAIAMAITEGREEVVYVKMREKLAGLIHKDPRQRMTMGQLCRFLETIAPKFRLWSQSPAKCKTIEQTGPTASDIPQPSAATVIHEVLQRSSTEVHNCPMCLQTQQVSTPSLCKQVQQLGVSTQAVASCRRPEIRRLWGIATAVISFIVILRHRTKKRLTRFITAPTTLSDEQCC</sequence>
<dbReference type="PROSITE" id="PS50011">
    <property type="entry name" value="PROTEIN_KINASE_DOM"/>
    <property type="match status" value="1"/>
</dbReference>
<evidence type="ECO:0000313" key="4">
    <source>
        <dbReference type="EMBL" id="CCC48972.1"/>
    </source>
</evidence>
<keyword evidence="2" id="KW-0812">Transmembrane</keyword>
<dbReference type="AlphaFoldDB" id="G0TYC5"/>
<feature type="region of interest" description="Disordered" evidence="1">
    <location>
        <begin position="1"/>
        <end position="39"/>
    </location>
</feature>
<dbReference type="VEuPathDB" id="TriTrypDB:TvY486_0703060"/>
<evidence type="ECO:0000259" key="3">
    <source>
        <dbReference type="PROSITE" id="PS50011"/>
    </source>
</evidence>
<dbReference type="GO" id="GO:0005524">
    <property type="term" value="F:ATP binding"/>
    <property type="evidence" value="ECO:0007669"/>
    <property type="project" value="InterPro"/>
</dbReference>
<dbReference type="EMBL" id="HE573023">
    <property type="protein sequence ID" value="CCC48972.1"/>
    <property type="molecule type" value="Genomic_DNA"/>
</dbReference>
<keyword evidence="2" id="KW-1133">Transmembrane helix</keyword>
<name>G0TYC5_TRYVY</name>
<organism evidence="4">
    <name type="scientific">Trypanosoma vivax (strain Y486)</name>
    <dbReference type="NCBI Taxonomy" id="1055687"/>
    <lineage>
        <taxon>Eukaryota</taxon>
        <taxon>Discoba</taxon>
        <taxon>Euglenozoa</taxon>
        <taxon>Kinetoplastea</taxon>
        <taxon>Metakinetoplastina</taxon>
        <taxon>Trypanosomatida</taxon>
        <taxon>Trypanosomatidae</taxon>
        <taxon>Trypanosoma</taxon>
        <taxon>Duttonella</taxon>
    </lineage>
</organism>
<keyword evidence="2" id="KW-0472">Membrane</keyword>
<protein>
    <recommendedName>
        <fullName evidence="3">Protein kinase domain-containing protein</fullName>
    </recommendedName>
</protein>
<proteinExistence type="predicted"/>
<feature type="transmembrane region" description="Helical" evidence="2">
    <location>
        <begin position="475"/>
        <end position="492"/>
    </location>
</feature>
<dbReference type="InterPro" id="IPR011009">
    <property type="entry name" value="Kinase-like_dom_sf"/>
</dbReference>
<dbReference type="SUPFAM" id="SSF56112">
    <property type="entry name" value="Protein kinase-like (PK-like)"/>
    <property type="match status" value="1"/>
</dbReference>
<dbReference type="GO" id="GO:0004672">
    <property type="term" value="F:protein kinase activity"/>
    <property type="evidence" value="ECO:0007669"/>
    <property type="project" value="InterPro"/>
</dbReference>
<feature type="non-terminal residue" evidence="4">
    <location>
        <position position="516"/>
    </location>
</feature>
<evidence type="ECO:0000256" key="2">
    <source>
        <dbReference type="SAM" id="Phobius"/>
    </source>
</evidence>